<dbReference type="Gene3D" id="1.10.10.60">
    <property type="entry name" value="Homeodomain-like"/>
    <property type="match status" value="10"/>
</dbReference>
<organism evidence="8 9">
    <name type="scientific">Parasitella parasitica</name>
    <dbReference type="NCBI Taxonomy" id="35722"/>
    <lineage>
        <taxon>Eukaryota</taxon>
        <taxon>Fungi</taxon>
        <taxon>Fungi incertae sedis</taxon>
        <taxon>Mucoromycota</taxon>
        <taxon>Mucoromycotina</taxon>
        <taxon>Mucoromycetes</taxon>
        <taxon>Mucorales</taxon>
        <taxon>Mucorineae</taxon>
        <taxon>Mucoraceae</taxon>
        <taxon>Parasitella</taxon>
    </lineage>
</organism>
<dbReference type="Proteomes" id="UP000054107">
    <property type="component" value="Unassembled WGS sequence"/>
</dbReference>
<dbReference type="PROSITE" id="PS50090">
    <property type="entry name" value="MYB_LIKE"/>
    <property type="match status" value="9"/>
</dbReference>
<dbReference type="SMART" id="SM00717">
    <property type="entry name" value="SANT"/>
    <property type="match status" value="10"/>
</dbReference>
<feature type="domain" description="HTH myb-type" evidence="7">
    <location>
        <begin position="150"/>
        <end position="206"/>
    </location>
</feature>
<keyword evidence="2" id="KW-0238">DNA-binding</keyword>
<dbReference type="InterPro" id="IPR051575">
    <property type="entry name" value="Myb-like_DNA-bd"/>
</dbReference>
<feature type="domain" description="Myb-like" evidence="5">
    <location>
        <begin position="203"/>
        <end position="253"/>
    </location>
</feature>
<dbReference type="GO" id="GO:0001006">
    <property type="term" value="F:RNA polymerase III type 3 promoter sequence-specific DNA binding"/>
    <property type="evidence" value="ECO:0007669"/>
    <property type="project" value="TreeGrafter"/>
</dbReference>
<dbReference type="EMBL" id="LN733169">
    <property type="protein sequence ID" value="CEP16531.1"/>
    <property type="molecule type" value="Genomic_DNA"/>
</dbReference>
<evidence type="ECO:0000256" key="1">
    <source>
        <dbReference type="ARBA" id="ARBA00023015"/>
    </source>
</evidence>
<evidence type="ECO:0000313" key="9">
    <source>
        <dbReference type="Proteomes" id="UP000054107"/>
    </source>
</evidence>
<dbReference type="PANTHER" id="PTHR46621">
    <property type="entry name" value="SNRNA-ACTIVATING PROTEIN COMPLEX SUBUNIT 4"/>
    <property type="match status" value="1"/>
</dbReference>
<feature type="domain" description="Myb-like" evidence="5">
    <location>
        <begin position="157"/>
        <end position="202"/>
    </location>
</feature>
<feature type="domain" description="Myb-like" evidence="5">
    <location>
        <begin position="415"/>
        <end position="466"/>
    </location>
</feature>
<dbReference type="OrthoDB" id="2143914at2759"/>
<evidence type="ECO:0000256" key="2">
    <source>
        <dbReference type="ARBA" id="ARBA00023125"/>
    </source>
</evidence>
<dbReference type="GO" id="GO:0000978">
    <property type="term" value="F:RNA polymerase II cis-regulatory region sequence-specific DNA binding"/>
    <property type="evidence" value="ECO:0007669"/>
    <property type="project" value="TreeGrafter"/>
</dbReference>
<feature type="domain" description="Myb-like" evidence="5">
    <location>
        <begin position="355"/>
        <end position="413"/>
    </location>
</feature>
<dbReference type="InterPro" id="IPR009057">
    <property type="entry name" value="Homeodomain-like_sf"/>
</dbReference>
<dbReference type="Pfam" id="PF13921">
    <property type="entry name" value="Myb_DNA-bind_6"/>
    <property type="match status" value="3"/>
</dbReference>
<dbReference type="GO" id="GO:0042795">
    <property type="term" value="P:snRNA transcription by RNA polymerase II"/>
    <property type="evidence" value="ECO:0007669"/>
    <property type="project" value="TreeGrafter"/>
</dbReference>
<feature type="domain" description="HTH myb-type" evidence="7">
    <location>
        <begin position="254"/>
        <end position="309"/>
    </location>
</feature>
<evidence type="ECO:0000259" key="7">
    <source>
        <dbReference type="PROSITE" id="PS51294"/>
    </source>
</evidence>
<protein>
    <recommendedName>
        <fullName evidence="10">Homeodomain-like protein</fullName>
    </recommendedName>
</protein>
<evidence type="ECO:0000259" key="5">
    <source>
        <dbReference type="PROSITE" id="PS50090"/>
    </source>
</evidence>
<gene>
    <name evidence="8" type="primary">PARPA_10797.1 scaffold 41684</name>
</gene>
<reference evidence="8 9" key="1">
    <citation type="submission" date="2014-09" db="EMBL/GenBank/DDBJ databases">
        <authorList>
            <person name="Ellenberger Sabrina"/>
        </authorList>
    </citation>
    <scope>NUCLEOTIDE SEQUENCE [LARGE SCALE GENOMIC DNA]</scope>
    <source>
        <strain evidence="8 9">CBS 412.66</strain>
    </source>
</reference>
<feature type="domain" description="Myb-like" evidence="5">
    <location>
        <begin position="36"/>
        <end position="83"/>
    </location>
</feature>
<keyword evidence="4" id="KW-0539">Nucleus</keyword>
<keyword evidence="1" id="KW-0805">Transcription regulation</keyword>
<dbReference type="InterPro" id="IPR001005">
    <property type="entry name" value="SANT/Myb"/>
</dbReference>
<feature type="domain" description="HTH myb-type" evidence="7">
    <location>
        <begin position="416"/>
        <end position="470"/>
    </location>
</feature>
<keyword evidence="9" id="KW-1185">Reference proteome</keyword>
<feature type="domain" description="Myb-like" evidence="5">
    <location>
        <begin position="254"/>
        <end position="304"/>
    </location>
</feature>
<dbReference type="CDD" id="cd00167">
    <property type="entry name" value="SANT"/>
    <property type="match status" value="10"/>
</dbReference>
<dbReference type="Pfam" id="PF00249">
    <property type="entry name" value="Myb_DNA-binding"/>
    <property type="match status" value="3"/>
</dbReference>
<feature type="domain" description="HTH myb-type" evidence="7">
    <location>
        <begin position="527"/>
        <end position="587"/>
    </location>
</feature>
<feature type="domain" description="Myb-like" evidence="5">
    <location>
        <begin position="527"/>
        <end position="583"/>
    </location>
</feature>
<evidence type="ECO:0000256" key="3">
    <source>
        <dbReference type="ARBA" id="ARBA00023163"/>
    </source>
</evidence>
<evidence type="ECO:0000313" key="8">
    <source>
        <dbReference type="EMBL" id="CEP16531.1"/>
    </source>
</evidence>
<evidence type="ECO:0000256" key="4">
    <source>
        <dbReference type="ARBA" id="ARBA00023242"/>
    </source>
</evidence>
<feature type="domain" description="HTH myb-type" evidence="7">
    <location>
        <begin position="36"/>
        <end position="87"/>
    </location>
</feature>
<feature type="domain" description="Myb-like" evidence="5">
    <location>
        <begin position="84"/>
        <end position="136"/>
    </location>
</feature>
<dbReference type="InterPro" id="IPR017884">
    <property type="entry name" value="SANT_dom"/>
</dbReference>
<dbReference type="GO" id="GO:0042796">
    <property type="term" value="P:snRNA transcription by RNA polymerase III"/>
    <property type="evidence" value="ECO:0007669"/>
    <property type="project" value="TreeGrafter"/>
</dbReference>
<dbReference type="PANTHER" id="PTHR46621:SF1">
    <property type="entry name" value="SNRNA-ACTIVATING PROTEIN COMPLEX SUBUNIT 4"/>
    <property type="match status" value="1"/>
</dbReference>
<name>A0A0B7NDE5_9FUNG</name>
<dbReference type="SUPFAM" id="SSF46689">
    <property type="entry name" value="Homeodomain-like"/>
    <property type="match status" value="7"/>
</dbReference>
<accession>A0A0B7NDE5</accession>
<dbReference type="AlphaFoldDB" id="A0A0B7NDE5"/>
<feature type="domain" description="Myb-like" evidence="5">
    <location>
        <begin position="584"/>
        <end position="643"/>
    </location>
</feature>
<dbReference type="InterPro" id="IPR017930">
    <property type="entry name" value="Myb_dom"/>
</dbReference>
<evidence type="ECO:0008006" key="10">
    <source>
        <dbReference type="Google" id="ProtNLM"/>
    </source>
</evidence>
<keyword evidence="3" id="KW-0804">Transcription</keyword>
<dbReference type="GO" id="GO:0019185">
    <property type="term" value="C:snRNA-activating protein complex"/>
    <property type="evidence" value="ECO:0007669"/>
    <property type="project" value="TreeGrafter"/>
</dbReference>
<sequence length="651" mass="76483">MFAAFIRKYTFISATVPILTSFAFRPIAYRRFLSQKSSKWLPWEDTLLRNFVEHNGKKWNEFVQHCLPTRTANQCQLRWTDVLDPSLKQGPFSKAEKDLLQQGIDALGKGNWAAISREYLPYRSPRRIANEWSSKSSLTEAAAEATADRTRTFTSRKWTAKEDELVLKGIADFGQSSWAKIASEYLPWRTRVQIRNHYRSKLDPSIIKEKWTEHELDLLLRRTIAFGQDWNKVAEGIRGRTPEQCSQVWLSELDPGMNKGPWSEEETRLFWERVHQCGGNFVQVAEGLPGRNRLICFRKFWSTVRHDKEFALLYGDQIKKDKTENGPAWRARVGKIVCEWLVRGNTVRKTSNHSLESHQPGSWSKEELSKLELVVAKQLEKKEVLDQSDWKKISKQFTARDARQCKYQYEEHLSVKNLKKGAWTEEEDKLLARLVAEHGTSDWDKIVKSLPNRNKRQCGYRWHRVLQFAQPQTQIPKNKRLSDAEKALIRQGVEMFGHNWTAIRMTYLPDRTPEQIMQWWNTQRNNHQDVKRRVWTEDEDKTLKFAVAKYEDEYGYIASWADVAKMVQGRSSKQCRTRWLYSLQPNATKGAWTYDEEMQLLEVVQKSKMKKLKAGESIWPLVAKELNTGRSDWACRSKYDYMQRKGHRFAF</sequence>
<feature type="domain" description="SANT" evidence="6">
    <location>
        <begin position="206"/>
        <end position="245"/>
    </location>
</feature>
<dbReference type="PROSITE" id="PS51293">
    <property type="entry name" value="SANT"/>
    <property type="match status" value="1"/>
</dbReference>
<proteinExistence type="predicted"/>
<evidence type="ECO:0000259" key="6">
    <source>
        <dbReference type="PROSITE" id="PS51293"/>
    </source>
</evidence>
<dbReference type="STRING" id="35722.A0A0B7NDE5"/>
<dbReference type="PROSITE" id="PS51294">
    <property type="entry name" value="HTH_MYB"/>
    <property type="match status" value="5"/>
</dbReference>